<evidence type="ECO:0000313" key="7">
    <source>
        <dbReference type="EMBL" id="HGY09809.1"/>
    </source>
</evidence>
<dbReference type="PANTHER" id="PTHR36449">
    <property type="entry name" value="ACETYLTRANSFERASE-RELATED"/>
    <property type="match status" value="1"/>
</dbReference>
<organism evidence="7">
    <name type="scientific">Oceanithermus profundus</name>
    <dbReference type="NCBI Taxonomy" id="187137"/>
    <lineage>
        <taxon>Bacteria</taxon>
        <taxon>Thermotogati</taxon>
        <taxon>Deinococcota</taxon>
        <taxon>Deinococci</taxon>
        <taxon>Thermales</taxon>
        <taxon>Thermaceae</taxon>
        <taxon>Oceanithermus</taxon>
    </lineage>
</organism>
<keyword evidence="4" id="KW-0012">Acyltransferase</keyword>
<dbReference type="PANTHER" id="PTHR36449:SF1">
    <property type="entry name" value="ACETYLTRANSFERASE"/>
    <property type="match status" value="1"/>
</dbReference>
<evidence type="ECO:0000256" key="5">
    <source>
        <dbReference type="ARBA" id="ARBA00049880"/>
    </source>
</evidence>
<dbReference type="Pfam" id="PF13508">
    <property type="entry name" value="Acetyltransf_7"/>
    <property type="match status" value="1"/>
</dbReference>
<sequence length="151" mass="17049">MIPPPFRVEPLGKQHDRAAFSCGVRELDEYLRSYAGQDQKRDLARCFVLIHEDDPSAVIGYYTLTNAAITRDTAPGELRSPYSEVPALLIGRLAVDRNHQGRGWGRRLLLHVLLRVARLTKESGFALVLVDPISQDAARFYERFGFRNLPG</sequence>
<dbReference type="GO" id="GO:0016747">
    <property type="term" value="F:acyltransferase activity, transferring groups other than amino-acyl groups"/>
    <property type="evidence" value="ECO:0007669"/>
    <property type="project" value="InterPro"/>
</dbReference>
<reference evidence="7" key="1">
    <citation type="journal article" date="2020" name="mSystems">
        <title>Genome- and Community-Level Interaction Insights into Carbon Utilization and Element Cycling Functions of Hydrothermarchaeota in Hydrothermal Sediment.</title>
        <authorList>
            <person name="Zhou Z."/>
            <person name="Liu Y."/>
            <person name="Xu W."/>
            <person name="Pan J."/>
            <person name="Luo Z.H."/>
            <person name="Li M."/>
        </authorList>
    </citation>
    <scope>NUCLEOTIDE SEQUENCE [LARGE SCALE GENOMIC DNA]</scope>
    <source>
        <strain evidence="7">HyVt-570</strain>
    </source>
</reference>
<protein>
    <submittedName>
        <fullName evidence="7">N-acetyltransferase</fullName>
    </submittedName>
</protein>
<name>A0A7C4V7A5_9DEIN</name>
<gene>
    <name evidence="7" type="ORF">ENK37_07145</name>
</gene>
<dbReference type="PROSITE" id="PS51186">
    <property type="entry name" value="GNAT"/>
    <property type="match status" value="1"/>
</dbReference>
<keyword evidence="3" id="KW-0808">Transferase</keyword>
<dbReference type="EMBL" id="DRPZ01000190">
    <property type="protein sequence ID" value="HGY09809.1"/>
    <property type="molecule type" value="Genomic_DNA"/>
</dbReference>
<evidence type="ECO:0000259" key="6">
    <source>
        <dbReference type="PROSITE" id="PS51186"/>
    </source>
</evidence>
<dbReference type="Proteomes" id="UP000885759">
    <property type="component" value="Unassembled WGS sequence"/>
</dbReference>
<dbReference type="InterPro" id="IPR000182">
    <property type="entry name" value="GNAT_dom"/>
</dbReference>
<keyword evidence="1" id="KW-0678">Repressor</keyword>
<feature type="non-terminal residue" evidence="7">
    <location>
        <position position="151"/>
    </location>
</feature>
<dbReference type="AlphaFoldDB" id="A0A7C4V7A5"/>
<comment type="catalytic activity">
    <reaction evidence="5">
        <text>glycyl-tRNA(Gly) + acetyl-CoA = N-acetylglycyl-tRNA(Gly) + CoA + H(+)</text>
        <dbReference type="Rhea" id="RHEA:81867"/>
        <dbReference type="Rhea" id="RHEA-COMP:9683"/>
        <dbReference type="Rhea" id="RHEA-COMP:19766"/>
        <dbReference type="ChEBI" id="CHEBI:15378"/>
        <dbReference type="ChEBI" id="CHEBI:57287"/>
        <dbReference type="ChEBI" id="CHEBI:57288"/>
        <dbReference type="ChEBI" id="CHEBI:78522"/>
        <dbReference type="ChEBI" id="CHEBI:232036"/>
    </reaction>
</comment>
<dbReference type="SUPFAM" id="SSF55729">
    <property type="entry name" value="Acyl-CoA N-acyltransferases (Nat)"/>
    <property type="match status" value="1"/>
</dbReference>
<evidence type="ECO:0000256" key="3">
    <source>
        <dbReference type="ARBA" id="ARBA00022679"/>
    </source>
</evidence>
<dbReference type="Gene3D" id="3.40.630.30">
    <property type="match status" value="1"/>
</dbReference>
<comment type="caution">
    <text evidence="7">The sequence shown here is derived from an EMBL/GenBank/DDBJ whole genome shotgun (WGS) entry which is preliminary data.</text>
</comment>
<evidence type="ECO:0000256" key="2">
    <source>
        <dbReference type="ARBA" id="ARBA00022649"/>
    </source>
</evidence>
<feature type="domain" description="N-acetyltransferase" evidence="6">
    <location>
        <begin position="6"/>
        <end position="151"/>
    </location>
</feature>
<dbReference type="InterPro" id="IPR016181">
    <property type="entry name" value="Acyl_CoA_acyltransferase"/>
</dbReference>
<keyword evidence="2" id="KW-1277">Toxin-antitoxin system</keyword>
<accession>A0A7C4V7A5</accession>
<evidence type="ECO:0000256" key="1">
    <source>
        <dbReference type="ARBA" id="ARBA00022491"/>
    </source>
</evidence>
<proteinExistence type="predicted"/>
<evidence type="ECO:0000256" key="4">
    <source>
        <dbReference type="ARBA" id="ARBA00023315"/>
    </source>
</evidence>